<evidence type="ECO:0000313" key="2">
    <source>
        <dbReference type="Proteomes" id="UP000282423"/>
    </source>
</evidence>
<keyword evidence="2" id="KW-1185">Reference proteome</keyword>
<accession>A0A420VS62</accession>
<proteinExistence type="predicted"/>
<organism evidence="1 2">
    <name type="scientific">Sphingobacterium puteale</name>
    <dbReference type="NCBI Taxonomy" id="2420510"/>
    <lineage>
        <taxon>Bacteria</taxon>
        <taxon>Pseudomonadati</taxon>
        <taxon>Bacteroidota</taxon>
        <taxon>Sphingobacteriia</taxon>
        <taxon>Sphingobacteriales</taxon>
        <taxon>Sphingobacteriaceae</taxon>
        <taxon>Sphingobacterium</taxon>
    </lineage>
</organism>
<evidence type="ECO:0000313" key="1">
    <source>
        <dbReference type="EMBL" id="RKO69181.1"/>
    </source>
</evidence>
<gene>
    <name evidence="1" type="ORF">D7322_23390</name>
</gene>
<protein>
    <submittedName>
        <fullName evidence="1">Uncharacterized protein</fullName>
    </submittedName>
</protein>
<comment type="caution">
    <text evidence="1">The sequence shown here is derived from an EMBL/GenBank/DDBJ whole genome shotgun (WGS) entry which is preliminary data.</text>
</comment>
<dbReference type="AlphaFoldDB" id="A0A420VS62"/>
<sequence length="62" mass="6772">MYLLKQKLSFFLALSSNTDNKQVSEAINVVAFLVDAPTPGEFLTGSVKGAIFILIKRGKEIV</sequence>
<name>A0A420VS62_9SPHI</name>
<dbReference type="EMBL" id="RBWS01000022">
    <property type="protein sequence ID" value="RKO69181.1"/>
    <property type="molecule type" value="Genomic_DNA"/>
</dbReference>
<reference evidence="1 2" key="1">
    <citation type="submission" date="2018-10" db="EMBL/GenBank/DDBJ databases">
        <title>Sphingobacterium sp. M05W1-28.</title>
        <authorList>
            <person name="Cai H."/>
        </authorList>
    </citation>
    <scope>NUCLEOTIDE SEQUENCE [LARGE SCALE GENOMIC DNA]</scope>
    <source>
        <strain evidence="1 2">M05W1-28</strain>
    </source>
</reference>
<dbReference type="Proteomes" id="UP000282423">
    <property type="component" value="Unassembled WGS sequence"/>
</dbReference>